<dbReference type="Proteomes" id="UP000030641">
    <property type="component" value="Unassembled WGS sequence"/>
</dbReference>
<keyword evidence="3" id="KW-1185">Reference proteome</keyword>
<dbReference type="GeneID" id="25365843"/>
<evidence type="ECO:0000313" key="2">
    <source>
        <dbReference type="EMBL" id="KEQ98760.1"/>
    </source>
</evidence>
<proteinExistence type="predicted"/>
<name>A0A074YM45_AURSE</name>
<dbReference type="HOGENOM" id="CLU_2096421_0_0_1"/>
<sequence length="116" mass="12835">MNRKCRSTDGSGMRQQGRAIGRGSRSVNKQALRQGRRNSRDGTRVPAMTATSSAGGWIANIASNAQRCVVGMHGPREQPCRAGGTVVRAFTRYRKGPKQSRSRISRMARIIRLRHD</sequence>
<gene>
    <name evidence="2" type="ORF">AUEXF2481DRAFT_374301</name>
</gene>
<organism evidence="2 3">
    <name type="scientific">Aureobasidium subglaciale (strain EXF-2481)</name>
    <name type="common">Aureobasidium pullulans var. subglaciale</name>
    <dbReference type="NCBI Taxonomy" id="1043005"/>
    <lineage>
        <taxon>Eukaryota</taxon>
        <taxon>Fungi</taxon>
        <taxon>Dikarya</taxon>
        <taxon>Ascomycota</taxon>
        <taxon>Pezizomycotina</taxon>
        <taxon>Dothideomycetes</taxon>
        <taxon>Dothideomycetidae</taxon>
        <taxon>Dothideales</taxon>
        <taxon>Saccotheciaceae</taxon>
        <taxon>Aureobasidium</taxon>
    </lineage>
</organism>
<dbReference type="AlphaFoldDB" id="A0A074YM45"/>
<protein>
    <submittedName>
        <fullName evidence="2">Uncharacterized protein</fullName>
    </submittedName>
</protein>
<dbReference type="EMBL" id="KL584751">
    <property type="protein sequence ID" value="KEQ98760.1"/>
    <property type="molecule type" value="Genomic_DNA"/>
</dbReference>
<dbReference type="OrthoDB" id="10501444at2759"/>
<dbReference type="RefSeq" id="XP_013347667.1">
    <property type="nucleotide sequence ID" value="XM_013492213.1"/>
</dbReference>
<dbReference type="InParanoid" id="A0A074YM45"/>
<evidence type="ECO:0000256" key="1">
    <source>
        <dbReference type="SAM" id="MobiDB-lite"/>
    </source>
</evidence>
<feature type="region of interest" description="Disordered" evidence="1">
    <location>
        <begin position="1"/>
        <end position="47"/>
    </location>
</feature>
<reference evidence="2 3" key="1">
    <citation type="journal article" date="2014" name="BMC Genomics">
        <title>Genome sequencing of four Aureobasidium pullulans varieties: biotechnological potential, stress tolerance, and description of new species.</title>
        <authorList>
            <person name="Gostin Ar C."/>
            <person name="Ohm R.A."/>
            <person name="Kogej T."/>
            <person name="Sonjak S."/>
            <person name="Turk M."/>
            <person name="Zajc J."/>
            <person name="Zalar P."/>
            <person name="Grube M."/>
            <person name="Sun H."/>
            <person name="Han J."/>
            <person name="Sharma A."/>
            <person name="Chiniquy J."/>
            <person name="Ngan C.Y."/>
            <person name="Lipzen A."/>
            <person name="Barry K."/>
            <person name="Grigoriev I.V."/>
            <person name="Gunde-Cimerman N."/>
        </authorList>
    </citation>
    <scope>NUCLEOTIDE SEQUENCE [LARGE SCALE GENOMIC DNA]</scope>
    <source>
        <strain evidence="2 3">EXF-2481</strain>
    </source>
</reference>
<evidence type="ECO:0000313" key="3">
    <source>
        <dbReference type="Proteomes" id="UP000030641"/>
    </source>
</evidence>
<accession>A0A074YM45</accession>